<sequence>MKTRRRRRSRVHLRRLRAPDRQSFGRHRLEVMAIQSCVVGLVFLFQNKECLKGASCDFCHAEHKKVSGLDKAQRMVMSRLSHSDKLRMLLPFLRSKVQDGWQEAESVLELLQKSGPSALELPELPGLPERPGHVLETASKVLTRMSLMALLGVLHKYITEEPLAQHLSQAIADLRNGIAEGYRNLPQND</sequence>
<accession>A0A9P1CJ33</accession>
<reference evidence="1" key="1">
    <citation type="submission" date="2022-10" db="EMBL/GenBank/DDBJ databases">
        <authorList>
            <person name="Chen Y."/>
            <person name="Dougan E. K."/>
            <person name="Chan C."/>
            <person name="Rhodes N."/>
            <person name="Thang M."/>
        </authorList>
    </citation>
    <scope>NUCLEOTIDE SEQUENCE</scope>
</reference>
<keyword evidence="3" id="KW-1185">Reference proteome</keyword>
<dbReference type="AlphaFoldDB" id="A0A9P1CJ33"/>
<reference evidence="2 3" key="2">
    <citation type="submission" date="2024-05" db="EMBL/GenBank/DDBJ databases">
        <authorList>
            <person name="Chen Y."/>
            <person name="Shah S."/>
            <person name="Dougan E. K."/>
            <person name="Thang M."/>
            <person name="Chan C."/>
        </authorList>
    </citation>
    <scope>NUCLEOTIDE SEQUENCE [LARGE SCALE GENOMIC DNA]</scope>
</reference>
<evidence type="ECO:0000313" key="2">
    <source>
        <dbReference type="EMBL" id="CAL4779200.1"/>
    </source>
</evidence>
<dbReference type="Proteomes" id="UP001152797">
    <property type="component" value="Unassembled WGS sequence"/>
</dbReference>
<protein>
    <recommendedName>
        <fullName evidence="4">C3H1-type domain-containing protein</fullName>
    </recommendedName>
</protein>
<dbReference type="EMBL" id="CAMXCT020001646">
    <property type="protein sequence ID" value="CAL1145263.1"/>
    <property type="molecule type" value="Genomic_DNA"/>
</dbReference>
<proteinExistence type="predicted"/>
<evidence type="ECO:0000313" key="3">
    <source>
        <dbReference type="Proteomes" id="UP001152797"/>
    </source>
</evidence>
<organism evidence="1">
    <name type="scientific">Cladocopium goreaui</name>
    <dbReference type="NCBI Taxonomy" id="2562237"/>
    <lineage>
        <taxon>Eukaryota</taxon>
        <taxon>Sar</taxon>
        <taxon>Alveolata</taxon>
        <taxon>Dinophyceae</taxon>
        <taxon>Suessiales</taxon>
        <taxon>Symbiodiniaceae</taxon>
        <taxon>Cladocopium</taxon>
    </lineage>
</organism>
<evidence type="ECO:0000313" key="1">
    <source>
        <dbReference type="EMBL" id="CAI3991888.1"/>
    </source>
</evidence>
<gene>
    <name evidence="1" type="ORF">C1SCF055_LOCUS18755</name>
</gene>
<name>A0A9P1CJ33_9DINO</name>
<comment type="caution">
    <text evidence="1">The sequence shown here is derived from an EMBL/GenBank/DDBJ whole genome shotgun (WGS) entry which is preliminary data.</text>
</comment>
<evidence type="ECO:0008006" key="4">
    <source>
        <dbReference type="Google" id="ProtNLM"/>
    </source>
</evidence>
<dbReference type="EMBL" id="CAMXCT030001646">
    <property type="protein sequence ID" value="CAL4779200.1"/>
    <property type="molecule type" value="Genomic_DNA"/>
</dbReference>
<dbReference type="EMBL" id="CAMXCT010001646">
    <property type="protein sequence ID" value="CAI3991888.1"/>
    <property type="molecule type" value="Genomic_DNA"/>
</dbReference>